<accession>A0ABN9VII8</accession>
<organism evidence="2 3">
    <name type="scientific">Prorocentrum cordatum</name>
    <dbReference type="NCBI Taxonomy" id="2364126"/>
    <lineage>
        <taxon>Eukaryota</taxon>
        <taxon>Sar</taxon>
        <taxon>Alveolata</taxon>
        <taxon>Dinophyceae</taxon>
        <taxon>Prorocentrales</taxon>
        <taxon>Prorocentraceae</taxon>
        <taxon>Prorocentrum</taxon>
    </lineage>
</organism>
<keyword evidence="3" id="KW-1185">Reference proteome</keyword>
<dbReference type="EMBL" id="CAUYUJ010017229">
    <property type="protein sequence ID" value="CAK0873020.1"/>
    <property type="molecule type" value="Genomic_DNA"/>
</dbReference>
<keyword evidence="1" id="KW-1133">Transmembrane helix</keyword>
<gene>
    <name evidence="2" type="ORF">PCOR1329_LOCUS58326</name>
</gene>
<evidence type="ECO:0000313" key="2">
    <source>
        <dbReference type="EMBL" id="CAK0873020.1"/>
    </source>
</evidence>
<keyword evidence="1" id="KW-0472">Membrane</keyword>
<evidence type="ECO:0000256" key="1">
    <source>
        <dbReference type="SAM" id="Phobius"/>
    </source>
</evidence>
<name>A0ABN9VII8_9DINO</name>
<proteinExistence type="predicted"/>
<reference evidence="2" key="1">
    <citation type="submission" date="2023-10" db="EMBL/GenBank/DDBJ databases">
        <authorList>
            <person name="Chen Y."/>
            <person name="Shah S."/>
            <person name="Dougan E. K."/>
            <person name="Thang M."/>
            <person name="Chan C."/>
        </authorList>
    </citation>
    <scope>NUCLEOTIDE SEQUENCE [LARGE SCALE GENOMIC DNA]</scope>
</reference>
<comment type="caution">
    <text evidence="2">The sequence shown here is derived from an EMBL/GenBank/DDBJ whole genome shotgun (WGS) entry which is preliminary data.</text>
</comment>
<evidence type="ECO:0000313" key="3">
    <source>
        <dbReference type="Proteomes" id="UP001189429"/>
    </source>
</evidence>
<dbReference type="Proteomes" id="UP001189429">
    <property type="component" value="Unassembled WGS sequence"/>
</dbReference>
<keyword evidence="1" id="KW-0812">Transmembrane</keyword>
<evidence type="ECO:0008006" key="4">
    <source>
        <dbReference type="Google" id="ProtNLM"/>
    </source>
</evidence>
<sequence length="137" mass="15928">MAPMAVPIVLAMGMMVAWYSIWARFAHHDMICIMHVTIHLKQRKSILAVRTMMDWYTMLARSANNFKICRMRFIIHLNRRPAALNGMTIPHFNSVTAMVPKTRDKCERRGTPISWPNPCAIIMKQMHIVKRIILPTN</sequence>
<protein>
    <recommendedName>
        <fullName evidence="4">Secreted protein</fullName>
    </recommendedName>
</protein>
<feature type="transmembrane region" description="Helical" evidence="1">
    <location>
        <begin position="6"/>
        <end position="25"/>
    </location>
</feature>